<dbReference type="SUPFAM" id="SSF51735">
    <property type="entry name" value="NAD(P)-binding Rossmann-fold domains"/>
    <property type="match status" value="1"/>
</dbReference>
<comment type="similarity">
    <text evidence="1">Belongs to the short-chain dehydrogenases/reductases (SDR) family.</text>
</comment>
<dbReference type="InterPro" id="IPR020904">
    <property type="entry name" value="Sc_DH/Rdtase_CS"/>
</dbReference>
<sequence length="236" mass="23768">MSAVVVGANGLIGNAVTLSLARSHAVWVLGRDAAALERLASSTSARITAVALDATDDAALEAAIAQAAEAEGGLRVAVNNVGLSHRPTPLTELDLEQFDRVIATTLRAVAAAMKFELGHMSAGAAIVNVASSAGLSGTPGMSAYAAAKHGVVGLTRTAAIDYGEQGIRVNAVAPGPIESGPIMALGPEVRERVGGYTPLRRMGSAQEVANAVTWLASPQAGYVMGTTLSVDGGKTA</sequence>
<dbReference type="PRINTS" id="PR00081">
    <property type="entry name" value="GDHRDH"/>
</dbReference>
<dbReference type="EMBL" id="JACCFW010000001">
    <property type="protein sequence ID" value="NYJ76042.1"/>
    <property type="molecule type" value="Genomic_DNA"/>
</dbReference>
<dbReference type="RefSeq" id="WP_179483144.1">
    <property type="nucleotide sequence ID" value="NZ_JACCFW010000001.1"/>
</dbReference>
<dbReference type="PRINTS" id="PR00080">
    <property type="entry name" value="SDRFAMILY"/>
</dbReference>
<dbReference type="CDD" id="cd05233">
    <property type="entry name" value="SDR_c"/>
    <property type="match status" value="1"/>
</dbReference>
<dbReference type="PANTHER" id="PTHR24321:SF8">
    <property type="entry name" value="ESTRADIOL 17-BETA-DEHYDROGENASE 8-RELATED"/>
    <property type="match status" value="1"/>
</dbReference>
<gene>
    <name evidence="3" type="ORF">HNR15_003005</name>
</gene>
<evidence type="ECO:0000256" key="1">
    <source>
        <dbReference type="ARBA" id="ARBA00006484"/>
    </source>
</evidence>
<dbReference type="PANTHER" id="PTHR24321">
    <property type="entry name" value="DEHYDROGENASES, SHORT CHAIN"/>
    <property type="match status" value="1"/>
</dbReference>
<accession>A0A853DEY2</accession>
<reference evidence="3 4" key="1">
    <citation type="submission" date="2020-07" db="EMBL/GenBank/DDBJ databases">
        <title>Sequencing the genomes of 1000 actinobacteria strains.</title>
        <authorList>
            <person name="Klenk H.-P."/>
        </authorList>
    </citation>
    <scope>NUCLEOTIDE SEQUENCE [LARGE SCALE GENOMIC DNA]</scope>
    <source>
        <strain evidence="3 4">DSM 29531</strain>
    </source>
</reference>
<organism evidence="3 4">
    <name type="scientific">Allobranchiibius huperziae</name>
    <dbReference type="NCBI Taxonomy" id="1874116"/>
    <lineage>
        <taxon>Bacteria</taxon>
        <taxon>Bacillati</taxon>
        <taxon>Actinomycetota</taxon>
        <taxon>Actinomycetes</taxon>
        <taxon>Micrococcales</taxon>
        <taxon>Dermacoccaceae</taxon>
        <taxon>Allobranchiibius</taxon>
    </lineage>
</organism>
<name>A0A853DEY2_9MICO</name>
<dbReference type="Pfam" id="PF13561">
    <property type="entry name" value="adh_short_C2"/>
    <property type="match status" value="1"/>
</dbReference>
<keyword evidence="4" id="KW-1185">Reference proteome</keyword>
<keyword evidence="2" id="KW-0560">Oxidoreductase</keyword>
<evidence type="ECO:0000256" key="2">
    <source>
        <dbReference type="ARBA" id="ARBA00023002"/>
    </source>
</evidence>
<dbReference type="FunFam" id="3.40.50.720:FF:000084">
    <property type="entry name" value="Short-chain dehydrogenase reductase"/>
    <property type="match status" value="1"/>
</dbReference>
<dbReference type="GO" id="GO:0016491">
    <property type="term" value="F:oxidoreductase activity"/>
    <property type="evidence" value="ECO:0007669"/>
    <property type="project" value="UniProtKB-KW"/>
</dbReference>
<dbReference type="InterPro" id="IPR036291">
    <property type="entry name" value="NAD(P)-bd_dom_sf"/>
</dbReference>
<dbReference type="InterPro" id="IPR002347">
    <property type="entry name" value="SDR_fam"/>
</dbReference>
<comment type="caution">
    <text evidence="3">The sequence shown here is derived from an EMBL/GenBank/DDBJ whole genome shotgun (WGS) entry which is preliminary data.</text>
</comment>
<protein>
    <submittedName>
        <fullName evidence="3">NAD(P)-dependent dehydrogenase (Short-subunit alcohol dehydrogenase family)</fullName>
    </submittedName>
</protein>
<evidence type="ECO:0000313" key="4">
    <source>
        <dbReference type="Proteomes" id="UP000571817"/>
    </source>
</evidence>
<dbReference type="PROSITE" id="PS00061">
    <property type="entry name" value="ADH_SHORT"/>
    <property type="match status" value="1"/>
</dbReference>
<dbReference type="Gene3D" id="3.40.50.720">
    <property type="entry name" value="NAD(P)-binding Rossmann-like Domain"/>
    <property type="match status" value="1"/>
</dbReference>
<dbReference type="AlphaFoldDB" id="A0A853DEY2"/>
<proteinExistence type="inferred from homology"/>
<evidence type="ECO:0000313" key="3">
    <source>
        <dbReference type="EMBL" id="NYJ76042.1"/>
    </source>
</evidence>
<dbReference type="Proteomes" id="UP000571817">
    <property type="component" value="Unassembled WGS sequence"/>
</dbReference>